<dbReference type="EMBL" id="CAACYI010000001">
    <property type="protein sequence ID" value="VFB15769.1"/>
    <property type="molecule type" value="Genomic_DNA"/>
</dbReference>
<reference evidence="1 2" key="1">
    <citation type="submission" date="2019-02" db="EMBL/GenBank/DDBJ databases">
        <authorList>
            <consortium name="Pathogen Informatics"/>
        </authorList>
    </citation>
    <scope>NUCLEOTIDE SEQUENCE [LARGE SCALE GENOMIC DNA]</scope>
    <source>
        <strain evidence="1 2">3012STDY7089603</strain>
    </source>
</reference>
<name>A0A8H2M3C1_9FIRM</name>
<accession>A0A8H2M3C1</accession>
<dbReference type="Proteomes" id="UP000377798">
    <property type="component" value="Unassembled WGS sequence"/>
</dbReference>
<evidence type="ECO:0000313" key="1">
    <source>
        <dbReference type="EMBL" id="VFB15769.1"/>
    </source>
</evidence>
<gene>
    <name evidence="1" type="ORF">NCTC13150_00273</name>
</gene>
<organism evidence="1 2">
    <name type="scientific">Urinicoccus massiliensis</name>
    <dbReference type="NCBI Taxonomy" id="1723382"/>
    <lineage>
        <taxon>Bacteria</taxon>
        <taxon>Bacillati</taxon>
        <taxon>Bacillota</taxon>
        <taxon>Tissierellia</taxon>
        <taxon>Tissierellales</taxon>
        <taxon>Peptoniphilaceae</taxon>
        <taxon>Urinicoccus</taxon>
    </lineage>
</organism>
<dbReference type="InterPro" id="IPR038555">
    <property type="entry name" value="Zincin_1_sf"/>
</dbReference>
<keyword evidence="2" id="KW-1185">Reference proteome</keyword>
<dbReference type="SUPFAM" id="SSF55486">
    <property type="entry name" value="Metalloproteases ('zincins'), catalytic domain"/>
    <property type="match status" value="1"/>
</dbReference>
<evidence type="ECO:0008006" key="3">
    <source>
        <dbReference type="Google" id="ProtNLM"/>
    </source>
</evidence>
<dbReference type="Gene3D" id="3.30.2010.20">
    <property type="match status" value="1"/>
</dbReference>
<proteinExistence type="predicted"/>
<comment type="caution">
    <text evidence="1">The sequence shown here is derived from an EMBL/GenBank/DDBJ whole genome shotgun (WGS) entry which is preliminary data.</text>
</comment>
<dbReference type="AlphaFoldDB" id="A0A8H2M3C1"/>
<sequence>MFTIEEVQELLDEAALRLPQGIFDGLTGGVILSEEEVYHPEDLNHDLLIMGQYQVDSFGSRIVIYYGSLMKVYGNESRGFLYQEVEKLLHHELRHHIERLAGVNDLAEEDAVFLEGYRKGHHE</sequence>
<evidence type="ECO:0000313" key="2">
    <source>
        <dbReference type="Proteomes" id="UP000377798"/>
    </source>
</evidence>
<dbReference type="RefSeq" id="WP_034440765.1">
    <property type="nucleotide sequence ID" value="NZ_CAACYI010000001.1"/>
</dbReference>
<dbReference type="CDD" id="cd12953">
    <property type="entry name" value="MMP_TTHA0227"/>
    <property type="match status" value="1"/>
</dbReference>
<protein>
    <recommendedName>
        <fullName evidence="3">Metallopeptidase family protein</fullName>
    </recommendedName>
</protein>